<evidence type="ECO:0000256" key="1">
    <source>
        <dbReference type="SAM" id="MobiDB-lite"/>
    </source>
</evidence>
<gene>
    <name evidence="2" type="ORF">V1477_012243</name>
</gene>
<feature type="compositionally biased region" description="Basic and acidic residues" evidence="1">
    <location>
        <begin position="202"/>
        <end position="211"/>
    </location>
</feature>
<name>A0ABD2BWY3_VESMC</name>
<protein>
    <submittedName>
        <fullName evidence="2">Uncharacterized protein</fullName>
    </submittedName>
</protein>
<feature type="compositionally biased region" description="Polar residues" evidence="1">
    <location>
        <begin position="216"/>
        <end position="231"/>
    </location>
</feature>
<organism evidence="2 3">
    <name type="scientific">Vespula maculifrons</name>
    <name type="common">Eastern yellow jacket</name>
    <name type="synonym">Wasp</name>
    <dbReference type="NCBI Taxonomy" id="7453"/>
    <lineage>
        <taxon>Eukaryota</taxon>
        <taxon>Metazoa</taxon>
        <taxon>Ecdysozoa</taxon>
        <taxon>Arthropoda</taxon>
        <taxon>Hexapoda</taxon>
        <taxon>Insecta</taxon>
        <taxon>Pterygota</taxon>
        <taxon>Neoptera</taxon>
        <taxon>Endopterygota</taxon>
        <taxon>Hymenoptera</taxon>
        <taxon>Apocrita</taxon>
        <taxon>Aculeata</taxon>
        <taxon>Vespoidea</taxon>
        <taxon>Vespidae</taxon>
        <taxon>Vespinae</taxon>
        <taxon>Vespula</taxon>
    </lineage>
</organism>
<proteinExistence type="predicted"/>
<evidence type="ECO:0000313" key="3">
    <source>
        <dbReference type="Proteomes" id="UP001607303"/>
    </source>
</evidence>
<feature type="region of interest" description="Disordered" evidence="1">
    <location>
        <begin position="202"/>
        <end position="237"/>
    </location>
</feature>
<dbReference type="Proteomes" id="UP001607303">
    <property type="component" value="Unassembled WGS sequence"/>
</dbReference>
<evidence type="ECO:0000313" key="2">
    <source>
        <dbReference type="EMBL" id="KAL2737287.1"/>
    </source>
</evidence>
<reference evidence="2 3" key="1">
    <citation type="journal article" date="2024" name="Ann. Entomol. Soc. Am.">
        <title>Genomic analyses of the southern and eastern yellowjacket wasps (Hymenoptera: Vespidae) reveal evolutionary signatures of social life.</title>
        <authorList>
            <person name="Catto M.A."/>
            <person name="Caine P.B."/>
            <person name="Orr S.E."/>
            <person name="Hunt B.G."/>
            <person name="Goodisman M.A.D."/>
        </authorList>
    </citation>
    <scope>NUCLEOTIDE SEQUENCE [LARGE SCALE GENOMIC DNA]</scope>
    <source>
        <strain evidence="2">232</strain>
        <tissue evidence="2">Head and thorax</tissue>
    </source>
</reference>
<comment type="caution">
    <text evidence="2">The sequence shown here is derived from an EMBL/GenBank/DDBJ whole genome shotgun (WGS) entry which is preliminary data.</text>
</comment>
<keyword evidence="3" id="KW-1185">Reference proteome</keyword>
<sequence length="256" mass="28260">MEKKNDIELRVTIRNEEESTLKGTILAISSLTKVVEIGSRENAVSDSSLDEYHSGLSSPGHKSQTILRGLRRFEPSHLPSSPFQPPAAVAVAAAAAVVAAAHPLLDPPPCVQHTTELWIFKRKHIVDSTNDTIDHYTAEGTKQGDPNKYLNVAHESLIGSRHEHFFLRSPPPAGSGLIWKTGSPQSKIFEEDTRARADLTKARERDRDSIRYKSSGKASLTKSTLRNQNYSEKGGGNRCLASYRKGSRNALRWLPV</sequence>
<dbReference type="AlphaFoldDB" id="A0ABD2BWY3"/>
<dbReference type="EMBL" id="JAYRBN010000065">
    <property type="protein sequence ID" value="KAL2737287.1"/>
    <property type="molecule type" value="Genomic_DNA"/>
</dbReference>
<accession>A0ABD2BWY3</accession>